<accession>A0ABQ6MCA6</accession>
<evidence type="ECO:0000256" key="3">
    <source>
        <dbReference type="ARBA" id="ARBA00022771"/>
    </source>
</evidence>
<evidence type="ECO:0000256" key="11">
    <source>
        <dbReference type="SAM" id="MobiDB-lite"/>
    </source>
</evidence>
<keyword evidence="5" id="KW-0156">Chromatin regulator</keyword>
<evidence type="ECO:0000256" key="10">
    <source>
        <dbReference type="RuleBase" id="RU261113"/>
    </source>
</evidence>
<name>A0ABQ6MCA6_9STRA</name>
<evidence type="ECO:0000313" key="12">
    <source>
        <dbReference type="EMBL" id="GMI23693.1"/>
    </source>
</evidence>
<evidence type="ECO:0000256" key="1">
    <source>
        <dbReference type="ARBA" id="ARBA00004123"/>
    </source>
</evidence>
<feature type="region of interest" description="Disordered" evidence="11">
    <location>
        <begin position="131"/>
        <end position="150"/>
    </location>
</feature>
<evidence type="ECO:0000313" key="13">
    <source>
        <dbReference type="Proteomes" id="UP001165060"/>
    </source>
</evidence>
<keyword evidence="2" id="KW-0479">Metal-binding</keyword>
<evidence type="ECO:0000256" key="8">
    <source>
        <dbReference type="ARBA" id="ARBA00023163"/>
    </source>
</evidence>
<evidence type="ECO:0000256" key="2">
    <source>
        <dbReference type="ARBA" id="ARBA00022723"/>
    </source>
</evidence>
<keyword evidence="13" id="KW-1185">Reference proteome</keyword>
<keyword evidence="9" id="KW-0539">Nucleus</keyword>
<evidence type="ECO:0000256" key="5">
    <source>
        <dbReference type="ARBA" id="ARBA00022853"/>
    </source>
</evidence>
<dbReference type="Gene3D" id="3.30.160.60">
    <property type="entry name" value="Classic Zinc Finger"/>
    <property type="match status" value="1"/>
</dbReference>
<keyword evidence="4" id="KW-0862">Zinc</keyword>
<organism evidence="12 13">
    <name type="scientific">Tetraparma gracilis</name>
    <dbReference type="NCBI Taxonomy" id="2962635"/>
    <lineage>
        <taxon>Eukaryota</taxon>
        <taxon>Sar</taxon>
        <taxon>Stramenopiles</taxon>
        <taxon>Ochrophyta</taxon>
        <taxon>Bolidophyceae</taxon>
        <taxon>Parmales</taxon>
        <taxon>Triparmaceae</taxon>
        <taxon>Tetraparma</taxon>
    </lineage>
</organism>
<sequence>MDPSADILDELLSSLVTDAAVAYLHALTPNTFLSQSPLSVLMEASDGKSCKPAAETKAALTASLEPSQPLPSPSDSLLASSFKRPREEEAAAGAGSPAAKQISSRKPSLDIWGRVPPKDASLLQLAPLSSSFTQTSRPQSPPGVVKENQGSWVPRTSVLCPNCGRKTAAAKLAQHLDKCQLTGGRTAGRSSK</sequence>
<feature type="region of interest" description="Disordered" evidence="11">
    <location>
        <begin position="83"/>
        <end position="113"/>
    </location>
</feature>
<evidence type="ECO:0000256" key="7">
    <source>
        <dbReference type="ARBA" id="ARBA00023159"/>
    </source>
</evidence>
<keyword evidence="8" id="KW-0804">Transcription</keyword>
<keyword evidence="6" id="KW-0805">Transcription regulation</keyword>
<protein>
    <recommendedName>
        <fullName evidence="10">SAGA-associated factor 11</fullName>
    </recommendedName>
</protein>
<comment type="caution">
    <text evidence="12">The sequence shown here is derived from an EMBL/GenBank/DDBJ whole genome shotgun (WGS) entry which is preliminary data.</text>
</comment>
<keyword evidence="7 10" id="KW-0010">Activator</keyword>
<evidence type="ECO:0000256" key="9">
    <source>
        <dbReference type="ARBA" id="ARBA00023242"/>
    </source>
</evidence>
<dbReference type="Pfam" id="PF08209">
    <property type="entry name" value="Sgf11"/>
    <property type="match status" value="1"/>
</dbReference>
<gene>
    <name evidence="12" type="ORF">TeGR_g8625</name>
</gene>
<dbReference type="InterPro" id="IPR013246">
    <property type="entry name" value="SAGA_su_Sgf11"/>
</dbReference>
<reference evidence="12 13" key="1">
    <citation type="journal article" date="2023" name="Commun. Biol.">
        <title>Genome analysis of Parmales, the sister group of diatoms, reveals the evolutionary specialization of diatoms from phago-mixotrophs to photoautotrophs.</title>
        <authorList>
            <person name="Ban H."/>
            <person name="Sato S."/>
            <person name="Yoshikawa S."/>
            <person name="Yamada K."/>
            <person name="Nakamura Y."/>
            <person name="Ichinomiya M."/>
            <person name="Sato N."/>
            <person name="Blanc-Mathieu R."/>
            <person name="Endo H."/>
            <person name="Kuwata A."/>
            <person name="Ogata H."/>
        </authorList>
    </citation>
    <scope>NUCLEOTIDE SEQUENCE [LARGE SCALE GENOMIC DNA]</scope>
</reference>
<evidence type="ECO:0000256" key="6">
    <source>
        <dbReference type="ARBA" id="ARBA00023015"/>
    </source>
</evidence>
<dbReference type="EMBL" id="BRYB01002672">
    <property type="protein sequence ID" value="GMI23693.1"/>
    <property type="molecule type" value="Genomic_DNA"/>
</dbReference>
<feature type="compositionally biased region" description="Low complexity" evidence="11">
    <location>
        <begin position="63"/>
        <end position="78"/>
    </location>
</feature>
<proteinExistence type="inferred from homology"/>
<comment type="similarity">
    <text evidence="10">Belongs to the SGF11 family.</text>
</comment>
<evidence type="ECO:0000256" key="4">
    <source>
        <dbReference type="ARBA" id="ARBA00022833"/>
    </source>
</evidence>
<feature type="region of interest" description="Disordered" evidence="11">
    <location>
        <begin position="59"/>
        <end position="78"/>
    </location>
</feature>
<keyword evidence="3" id="KW-0863">Zinc-finger</keyword>
<dbReference type="Proteomes" id="UP001165060">
    <property type="component" value="Unassembled WGS sequence"/>
</dbReference>
<comment type="subcellular location">
    <subcellularLocation>
        <location evidence="1 10">Nucleus</location>
    </subcellularLocation>
</comment>